<dbReference type="GO" id="GO:0003676">
    <property type="term" value="F:nucleic acid binding"/>
    <property type="evidence" value="ECO:0007669"/>
    <property type="project" value="InterPro"/>
</dbReference>
<accession>A0A6J0LXQ5</accession>
<dbReference type="InterPro" id="IPR002156">
    <property type="entry name" value="RNaseH_domain"/>
</dbReference>
<gene>
    <name evidence="3" type="primary">LOC108836338</name>
</gene>
<reference evidence="3" key="2">
    <citation type="submission" date="2025-08" db="UniProtKB">
        <authorList>
            <consortium name="RefSeq"/>
        </authorList>
    </citation>
    <scope>IDENTIFICATION</scope>
    <source>
        <tissue evidence="3">Leaf</tissue>
    </source>
</reference>
<dbReference type="GO" id="GO:0004523">
    <property type="term" value="F:RNA-DNA hybrid ribonuclease activity"/>
    <property type="evidence" value="ECO:0007669"/>
    <property type="project" value="InterPro"/>
</dbReference>
<evidence type="ECO:0000313" key="2">
    <source>
        <dbReference type="Proteomes" id="UP000504610"/>
    </source>
</evidence>
<dbReference type="PANTHER" id="PTHR47074">
    <property type="entry name" value="BNAC02G40300D PROTEIN"/>
    <property type="match status" value="1"/>
</dbReference>
<dbReference type="InterPro" id="IPR012337">
    <property type="entry name" value="RNaseH-like_sf"/>
</dbReference>
<dbReference type="InterPro" id="IPR044730">
    <property type="entry name" value="RNase_H-like_dom_plant"/>
</dbReference>
<organism evidence="2 3">
    <name type="scientific">Raphanus sativus</name>
    <name type="common">Radish</name>
    <name type="synonym">Raphanus raphanistrum var. sativus</name>
    <dbReference type="NCBI Taxonomy" id="3726"/>
    <lineage>
        <taxon>Eukaryota</taxon>
        <taxon>Viridiplantae</taxon>
        <taxon>Streptophyta</taxon>
        <taxon>Embryophyta</taxon>
        <taxon>Tracheophyta</taxon>
        <taxon>Spermatophyta</taxon>
        <taxon>Magnoliopsida</taxon>
        <taxon>eudicotyledons</taxon>
        <taxon>Gunneridae</taxon>
        <taxon>Pentapetalae</taxon>
        <taxon>rosids</taxon>
        <taxon>malvids</taxon>
        <taxon>Brassicales</taxon>
        <taxon>Brassicaceae</taxon>
        <taxon>Brassiceae</taxon>
        <taxon>Raphanus</taxon>
    </lineage>
</organism>
<dbReference type="SUPFAM" id="SSF53098">
    <property type="entry name" value="Ribonuclease H-like"/>
    <property type="match status" value="1"/>
</dbReference>
<feature type="domain" description="RNase H type-1" evidence="1">
    <location>
        <begin position="153"/>
        <end position="274"/>
    </location>
</feature>
<dbReference type="CDD" id="cd06222">
    <property type="entry name" value="RNase_H_like"/>
    <property type="match status" value="1"/>
</dbReference>
<dbReference type="KEGG" id="rsz:108836338"/>
<dbReference type="Pfam" id="PF13456">
    <property type="entry name" value="RVT_3"/>
    <property type="match status" value="1"/>
</dbReference>
<dbReference type="OrthoDB" id="1733298at2759"/>
<dbReference type="AlphaFoldDB" id="A0A6J0LXQ5"/>
<dbReference type="InterPro" id="IPR036397">
    <property type="entry name" value="RNaseH_sf"/>
</dbReference>
<dbReference type="PANTHER" id="PTHR47074:SF48">
    <property type="entry name" value="POLYNUCLEOTIDYL TRANSFERASE, RIBONUCLEASE H-LIKE SUPERFAMILY PROTEIN"/>
    <property type="match status" value="1"/>
</dbReference>
<dbReference type="GeneID" id="108836338"/>
<dbReference type="Gene3D" id="3.30.420.10">
    <property type="entry name" value="Ribonuclease H-like superfamily/Ribonuclease H"/>
    <property type="match status" value="1"/>
</dbReference>
<protein>
    <submittedName>
        <fullName evidence="3">Uncharacterized protein LOC108836338</fullName>
    </submittedName>
</protein>
<keyword evidence="2" id="KW-1185">Reference proteome</keyword>
<dbReference type="RefSeq" id="XP_018465005.2">
    <property type="nucleotide sequence ID" value="XM_018609503.2"/>
</dbReference>
<dbReference type="InterPro" id="IPR052929">
    <property type="entry name" value="RNase_H-like_EbsB-rel"/>
</dbReference>
<evidence type="ECO:0000313" key="3">
    <source>
        <dbReference type="RefSeq" id="XP_018465005.2"/>
    </source>
</evidence>
<name>A0A6J0LXQ5_RAPSA</name>
<reference evidence="2" key="1">
    <citation type="journal article" date="2019" name="Database">
        <title>The radish genome database (RadishGD): an integrated information resource for radish genomics.</title>
        <authorList>
            <person name="Yu H.J."/>
            <person name="Baek S."/>
            <person name="Lee Y.J."/>
            <person name="Cho A."/>
            <person name="Mun J.H."/>
        </authorList>
    </citation>
    <scope>NUCLEOTIDE SEQUENCE [LARGE SCALE GENOMIC DNA]</scope>
    <source>
        <strain evidence="2">cv. WK10039</strain>
    </source>
</reference>
<dbReference type="Proteomes" id="UP000504610">
    <property type="component" value="Chromosome 9"/>
</dbReference>
<proteinExistence type="predicted"/>
<evidence type="ECO:0000259" key="1">
    <source>
        <dbReference type="Pfam" id="PF13456"/>
    </source>
</evidence>
<sequence length="309" mass="35440">MRKRHMAKEAQCARCNSGTESINNVLFQCPLARLVWAHSAIPTPQGGILDNSLYSNLFHALNVEKEYPKDDVQSDLVPWLLWRLWKSRNEFLFQGKDYEAMSILQKAKEDAEEWRERATCEKSEVETEKTSTPLKLNPKQVWKPSPPTWLKCNSDGAWHKDRANCGLGWICKNNKGKLIWAGARAVPRLGSCIETEAEALKWAAETVVRFGYIKVIFESDSLNLIKMLNGEDQFWPILQPTLQAIYQLLSQIPEVLLRFNPRGANKAADRIAKETFTFMSNVPKLYSVEPNWLKYHVRNNISLYGEPDG</sequence>